<reference evidence="10" key="2">
    <citation type="submission" date="2014-03" db="EMBL/GenBank/DDBJ databases">
        <title>The whipworm genome and dual-species transcriptomics of an intimate host-pathogen interaction.</title>
        <authorList>
            <person name="Foth B.J."/>
            <person name="Tsai I.J."/>
            <person name="Reid A.J."/>
            <person name="Bancroft A.J."/>
            <person name="Nichol S."/>
            <person name="Tracey A."/>
            <person name="Holroyd N."/>
            <person name="Cotton J.A."/>
            <person name="Stanley E.J."/>
            <person name="Zarowiecki M."/>
            <person name="Liu J.Z."/>
            <person name="Huckvale T."/>
            <person name="Cooper P.J."/>
            <person name="Grencis R.K."/>
            <person name="Berriman M."/>
        </authorList>
    </citation>
    <scope>NUCLEOTIDE SEQUENCE [LARGE SCALE GENOMIC DNA]</scope>
</reference>
<dbReference type="EMBL" id="HG806215">
    <property type="protein sequence ID" value="CDW57795.1"/>
    <property type="molecule type" value="Genomic_DNA"/>
</dbReference>
<feature type="compositionally biased region" description="Basic and acidic residues" evidence="9">
    <location>
        <begin position="15"/>
        <end position="36"/>
    </location>
</feature>
<comment type="function">
    <text evidence="7">Positively regulates a late step in synaptic vesicle exocytosis.</text>
</comment>
<evidence type="ECO:0000256" key="3">
    <source>
        <dbReference type="ARBA" id="ARBA00022448"/>
    </source>
</evidence>
<proteinExistence type="inferred from homology"/>
<gene>
    <name evidence="10" type="ORF">TTRE_0000609101</name>
</gene>
<feature type="region of interest" description="Disordered" evidence="9">
    <location>
        <begin position="15"/>
        <end position="111"/>
    </location>
</feature>
<evidence type="ECO:0000313" key="10">
    <source>
        <dbReference type="EMBL" id="CDW57795.1"/>
    </source>
</evidence>
<feature type="compositionally biased region" description="Basic and acidic residues" evidence="9">
    <location>
        <begin position="47"/>
        <end position="82"/>
    </location>
</feature>
<dbReference type="GO" id="GO:0031201">
    <property type="term" value="C:SNARE complex"/>
    <property type="evidence" value="ECO:0007669"/>
    <property type="project" value="TreeGrafter"/>
</dbReference>
<dbReference type="AlphaFoldDB" id="A0A077ZGQ2"/>
<evidence type="ECO:0000256" key="5">
    <source>
        <dbReference type="ARBA" id="ARBA00022775"/>
    </source>
</evidence>
<dbReference type="PANTHER" id="PTHR16705">
    <property type="entry name" value="COMPLEXIN"/>
    <property type="match status" value="1"/>
</dbReference>
<dbReference type="Gene3D" id="1.20.5.580">
    <property type="entry name" value="Single Helix bin"/>
    <property type="match status" value="1"/>
</dbReference>
<reference evidence="10" key="1">
    <citation type="submission" date="2014-01" db="EMBL/GenBank/DDBJ databases">
        <authorList>
            <person name="Aslett M."/>
        </authorList>
    </citation>
    <scope>NUCLEOTIDE SEQUENCE</scope>
</reference>
<evidence type="ECO:0000256" key="8">
    <source>
        <dbReference type="ARBA" id="ARBA00067104"/>
    </source>
</evidence>
<dbReference type="FunFam" id="1.20.5.580:FF:000002">
    <property type="entry name" value="Complexin, isoform AB"/>
    <property type="match status" value="1"/>
</dbReference>
<dbReference type="STRING" id="36087.A0A077ZGQ2"/>
<keyword evidence="11" id="KW-1185">Reference proteome</keyword>
<dbReference type="SUPFAM" id="SSF58038">
    <property type="entry name" value="SNARE fusion complex"/>
    <property type="match status" value="1"/>
</dbReference>
<comment type="similarity">
    <text evidence="2">Belongs to the complexin/synaphin family.</text>
</comment>
<dbReference type="PANTHER" id="PTHR16705:SF4">
    <property type="entry name" value="COMPLEXIN"/>
    <property type="match status" value="1"/>
</dbReference>
<evidence type="ECO:0000256" key="7">
    <source>
        <dbReference type="ARBA" id="ARBA00037297"/>
    </source>
</evidence>
<dbReference type="GO" id="GO:0016079">
    <property type="term" value="P:synaptic vesicle exocytosis"/>
    <property type="evidence" value="ECO:0007669"/>
    <property type="project" value="TreeGrafter"/>
</dbReference>
<evidence type="ECO:0000256" key="6">
    <source>
        <dbReference type="ARBA" id="ARBA00023054"/>
    </source>
</evidence>
<name>A0A077ZGQ2_TRITR</name>
<dbReference type="GO" id="GO:0005829">
    <property type="term" value="C:cytosol"/>
    <property type="evidence" value="ECO:0007669"/>
    <property type="project" value="UniProtKB-SubCell"/>
</dbReference>
<comment type="subcellular location">
    <subcellularLocation>
        <location evidence="1">Cytoplasm</location>
        <location evidence="1">Cytosol</location>
    </subcellularLocation>
</comment>
<accession>A0A077ZGQ2</accession>
<dbReference type="Pfam" id="PF05835">
    <property type="entry name" value="Synaphin"/>
    <property type="match status" value="1"/>
</dbReference>
<feature type="compositionally biased region" description="Polar residues" evidence="9">
    <location>
        <begin position="88"/>
        <end position="99"/>
    </location>
</feature>
<dbReference type="GO" id="GO:0019905">
    <property type="term" value="F:syntaxin binding"/>
    <property type="evidence" value="ECO:0007669"/>
    <property type="project" value="InterPro"/>
</dbReference>
<evidence type="ECO:0000256" key="4">
    <source>
        <dbReference type="ARBA" id="ARBA00022483"/>
    </source>
</evidence>
<keyword evidence="5" id="KW-0532">Neurotransmitter transport</keyword>
<evidence type="ECO:0000256" key="2">
    <source>
        <dbReference type="ARBA" id="ARBA00005396"/>
    </source>
</evidence>
<sequence length="145" mass="16468">MAGFVVKQVLGSKLTEMKGGLDKLTGDNSGDSKTETGEDPEVVQARLEAEQRRQEKHRKMEQEREKMRKEIREKYNIEKKEALPLPTMDSSGRIGTSQHKTAEELAREAEEDDSILSQFNGFFDKAKTAVTDFANTVKNYLPFNK</sequence>
<keyword evidence="6" id="KW-0175">Coiled coil</keyword>
<dbReference type="Proteomes" id="UP000030665">
    <property type="component" value="Unassembled WGS sequence"/>
</dbReference>
<organism evidence="10 11">
    <name type="scientific">Trichuris trichiura</name>
    <name type="common">Whipworm</name>
    <name type="synonym">Trichocephalus trichiurus</name>
    <dbReference type="NCBI Taxonomy" id="36087"/>
    <lineage>
        <taxon>Eukaryota</taxon>
        <taxon>Metazoa</taxon>
        <taxon>Ecdysozoa</taxon>
        <taxon>Nematoda</taxon>
        <taxon>Enoplea</taxon>
        <taxon>Dorylaimia</taxon>
        <taxon>Trichinellida</taxon>
        <taxon>Trichuridae</taxon>
        <taxon>Trichuris</taxon>
    </lineage>
</organism>
<protein>
    <recommendedName>
        <fullName evidence="8">Putative complexin-1</fullName>
    </recommendedName>
</protein>
<dbReference type="GO" id="GO:0043195">
    <property type="term" value="C:terminal bouton"/>
    <property type="evidence" value="ECO:0007669"/>
    <property type="project" value="TreeGrafter"/>
</dbReference>
<dbReference type="OrthoDB" id="6229630at2759"/>
<evidence type="ECO:0000256" key="1">
    <source>
        <dbReference type="ARBA" id="ARBA00004514"/>
    </source>
</evidence>
<keyword evidence="3" id="KW-0813">Transport</keyword>
<evidence type="ECO:0000256" key="9">
    <source>
        <dbReference type="SAM" id="MobiDB-lite"/>
    </source>
</evidence>
<dbReference type="CDD" id="cd22808">
    <property type="entry name" value="Complexin_NTD_CPLX_I_II"/>
    <property type="match status" value="1"/>
</dbReference>
<dbReference type="GO" id="GO:0046928">
    <property type="term" value="P:regulation of neurotransmitter secretion"/>
    <property type="evidence" value="ECO:0007669"/>
    <property type="project" value="TreeGrafter"/>
</dbReference>
<dbReference type="InterPro" id="IPR008849">
    <property type="entry name" value="Synaphin"/>
</dbReference>
<keyword evidence="4" id="KW-0268">Exocytosis</keyword>
<evidence type="ECO:0000313" key="11">
    <source>
        <dbReference type="Proteomes" id="UP000030665"/>
    </source>
</evidence>